<dbReference type="PROSITE" id="PS00061">
    <property type="entry name" value="ADH_SHORT"/>
    <property type="match status" value="1"/>
</dbReference>
<reference evidence="4 5" key="1">
    <citation type="submission" date="2024-09" db="EMBL/GenBank/DDBJ databases">
        <authorList>
            <person name="Sun Q."/>
            <person name="Mori K."/>
        </authorList>
    </citation>
    <scope>NUCLEOTIDE SEQUENCE [LARGE SCALE GENOMIC DNA]</scope>
    <source>
        <strain evidence="4 5">JCM 9626</strain>
    </source>
</reference>
<dbReference type="Gene3D" id="3.40.50.720">
    <property type="entry name" value="NAD(P)-binding Rossmann-like Domain"/>
    <property type="match status" value="1"/>
</dbReference>
<proteinExistence type="inferred from homology"/>
<evidence type="ECO:0000259" key="3">
    <source>
        <dbReference type="SMART" id="SM00822"/>
    </source>
</evidence>
<gene>
    <name evidence="4" type="ORF">ACFFRI_16295</name>
</gene>
<feature type="domain" description="Ketoreductase" evidence="3">
    <location>
        <begin position="12"/>
        <end position="177"/>
    </location>
</feature>
<dbReference type="EMBL" id="JBHMDG010000022">
    <property type="protein sequence ID" value="MFB9314619.1"/>
    <property type="molecule type" value="Genomic_DNA"/>
</dbReference>
<dbReference type="Pfam" id="PF13561">
    <property type="entry name" value="adh_short_C2"/>
    <property type="match status" value="1"/>
</dbReference>
<dbReference type="GO" id="GO:0016491">
    <property type="term" value="F:oxidoreductase activity"/>
    <property type="evidence" value="ECO:0007669"/>
    <property type="project" value="UniProtKB-KW"/>
</dbReference>
<sequence>MSTPTRLDRLDRVAVVVGGASGLGAGIAVRLRADGYDVVVADRTPGAGVVEVDVTDEVGVEALFAGVVEQHGRLDAVVNAAGISTFGAVVDHDAAEFRAVVDVCLTGGFLVLKHAGRQLVRLGTPGSLVTLASLNARQPGPGLAAYCAAKAGLVMLAQVTALELGRHGIRVNTVSPGLVVTPLTAPAMDVPGVREDYVDNTPLGRPGTVEEVAAAVAFLCGAESAWMTGENLDLNGGAHLQRYPDLPAHIERMLNP</sequence>
<comment type="similarity">
    <text evidence="1">Belongs to the short-chain dehydrogenases/reductases (SDR) family.</text>
</comment>
<name>A0ABV5KG41_9ACTN</name>
<dbReference type="Proteomes" id="UP001589750">
    <property type="component" value="Unassembled WGS sequence"/>
</dbReference>
<accession>A0ABV5KG41</accession>
<evidence type="ECO:0000313" key="4">
    <source>
        <dbReference type="EMBL" id="MFB9314619.1"/>
    </source>
</evidence>
<dbReference type="InterPro" id="IPR020904">
    <property type="entry name" value="Sc_DH/Rdtase_CS"/>
</dbReference>
<dbReference type="SUPFAM" id="SSF51735">
    <property type="entry name" value="NAD(P)-binding Rossmann-fold domains"/>
    <property type="match status" value="1"/>
</dbReference>
<evidence type="ECO:0000313" key="5">
    <source>
        <dbReference type="Proteomes" id="UP001589750"/>
    </source>
</evidence>
<dbReference type="PANTHER" id="PTHR43669">
    <property type="entry name" value="5-KETO-D-GLUCONATE 5-REDUCTASE"/>
    <property type="match status" value="1"/>
</dbReference>
<evidence type="ECO:0000256" key="1">
    <source>
        <dbReference type="ARBA" id="ARBA00006484"/>
    </source>
</evidence>
<keyword evidence="5" id="KW-1185">Reference proteome</keyword>
<dbReference type="RefSeq" id="WP_140011180.1">
    <property type="nucleotide sequence ID" value="NZ_JBHMDG010000022.1"/>
</dbReference>
<dbReference type="PRINTS" id="PR00081">
    <property type="entry name" value="GDHRDH"/>
</dbReference>
<dbReference type="SMART" id="SM00822">
    <property type="entry name" value="PKS_KR"/>
    <property type="match status" value="1"/>
</dbReference>
<keyword evidence="2 4" id="KW-0560">Oxidoreductase</keyword>
<comment type="caution">
    <text evidence="4">The sequence shown here is derived from an EMBL/GenBank/DDBJ whole genome shotgun (WGS) entry which is preliminary data.</text>
</comment>
<dbReference type="InterPro" id="IPR036291">
    <property type="entry name" value="NAD(P)-bd_dom_sf"/>
</dbReference>
<evidence type="ECO:0000256" key="2">
    <source>
        <dbReference type="ARBA" id="ARBA00023002"/>
    </source>
</evidence>
<dbReference type="PANTHER" id="PTHR43669:SF3">
    <property type="entry name" value="ALCOHOL DEHYDROGENASE, PUTATIVE (AFU_ORTHOLOGUE AFUA_3G03445)-RELATED"/>
    <property type="match status" value="1"/>
</dbReference>
<dbReference type="EC" id="1.1.1.-" evidence="4"/>
<dbReference type="InterPro" id="IPR057326">
    <property type="entry name" value="KR_dom"/>
</dbReference>
<dbReference type="CDD" id="cd05233">
    <property type="entry name" value="SDR_c"/>
    <property type="match status" value="1"/>
</dbReference>
<organism evidence="4 5">
    <name type="scientific">Nocardioides plantarum</name>
    <dbReference type="NCBI Taxonomy" id="29299"/>
    <lineage>
        <taxon>Bacteria</taxon>
        <taxon>Bacillati</taxon>
        <taxon>Actinomycetota</taxon>
        <taxon>Actinomycetes</taxon>
        <taxon>Propionibacteriales</taxon>
        <taxon>Nocardioidaceae</taxon>
        <taxon>Nocardioides</taxon>
    </lineage>
</organism>
<dbReference type="InterPro" id="IPR002347">
    <property type="entry name" value="SDR_fam"/>
</dbReference>
<dbReference type="PRINTS" id="PR00080">
    <property type="entry name" value="SDRFAMILY"/>
</dbReference>
<protein>
    <submittedName>
        <fullName evidence="4">SDR family NAD(P)-dependent oxidoreductase</fullName>
        <ecNumber evidence="4">1.1.1.-</ecNumber>
    </submittedName>
</protein>